<dbReference type="PANTHER" id="PTHR44167:SF30">
    <property type="entry name" value="PHOSPHORYLASE KINASE"/>
    <property type="match status" value="1"/>
</dbReference>
<dbReference type="Gene3D" id="1.10.510.10">
    <property type="entry name" value="Transferase(Phosphotransferase) domain 1"/>
    <property type="match status" value="1"/>
</dbReference>
<organism evidence="2 3">
    <name type="scientific">Dothidotthia symphoricarpi CBS 119687</name>
    <dbReference type="NCBI Taxonomy" id="1392245"/>
    <lineage>
        <taxon>Eukaryota</taxon>
        <taxon>Fungi</taxon>
        <taxon>Dikarya</taxon>
        <taxon>Ascomycota</taxon>
        <taxon>Pezizomycotina</taxon>
        <taxon>Dothideomycetes</taxon>
        <taxon>Pleosporomycetidae</taxon>
        <taxon>Pleosporales</taxon>
        <taxon>Dothidotthiaceae</taxon>
        <taxon>Dothidotthia</taxon>
    </lineage>
</organism>
<feature type="domain" description="Protein kinase" evidence="1">
    <location>
        <begin position="1"/>
        <end position="316"/>
    </location>
</feature>
<dbReference type="PROSITE" id="PS50011">
    <property type="entry name" value="PROTEIN_KINASE_DOM"/>
    <property type="match status" value="1"/>
</dbReference>
<gene>
    <name evidence="2" type="ORF">P153DRAFT_322439</name>
</gene>
<dbReference type="GeneID" id="54405608"/>
<dbReference type="Pfam" id="PF00069">
    <property type="entry name" value="Pkinase"/>
    <property type="match status" value="1"/>
</dbReference>
<dbReference type="Proteomes" id="UP000799771">
    <property type="component" value="Unassembled WGS sequence"/>
</dbReference>
<dbReference type="OrthoDB" id="4062651at2759"/>
<dbReference type="SMART" id="SM00220">
    <property type="entry name" value="S_TKc"/>
    <property type="match status" value="1"/>
</dbReference>
<sequence length="320" mass="36404">MSGPTFARAAAITQVLGQSGRRYAVERILQDKPGKQGRVYLATSRNRKYVLKGVAPHDFKYFKDMFEDLRSSPYVRVSDDIVPEESMFAYKYLRDHLLSFVQQNIPLPTTKRVLRDALRGIAVLHDKGIVHTDIKADNILVDWKQQNSEIVVEQVQVADIEDAAYVPENCAIKGRQVGNWMWRSPEAHASAQVHTPSDMFSFGIVCIYAITKRVIFAVDEEEVPEGIEILDIVLERQISYFADLEGIGGFIRYLSDSPWAQLIAMVAADFNADNPRRPFGMWQDLDPVFKDLVVRMMNVDPTRRLTAKEALAHVWFADVL</sequence>
<dbReference type="InterPro" id="IPR011009">
    <property type="entry name" value="Kinase-like_dom_sf"/>
</dbReference>
<dbReference type="SUPFAM" id="SSF56112">
    <property type="entry name" value="Protein kinase-like (PK-like)"/>
    <property type="match status" value="1"/>
</dbReference>
<dbReference type="GO" id="GO:0005634">
    <property type="term" value="C:nucleus"/>
    <property type="evidence" value="ECO:0007669"/>
    <property type="project" value="TreeGrafter"/>
</dbReference>
<dbReference type="GO" id="GO:0004674">
    <property type="term" value="F:protein serine/threonine kinase activity"/>
    <property type="evidence" value="ECO:0007669"/>
    <property type="project" value="TreeGrafter"/>
</dbReference>
<dbReference type="RefSeq" id="XP_033520888.1">
    <property type="nucleotide sequence ID" value="XM_033665176.1"/>
</dbReference>
<dbReference type="GO" id="GO:0005524">
    <property type="term" value="F:ATP binding"/>
    <property type="evidence" value="ECO:0007669"/>
    <property type="project" value="InterPro"/>
</dbReference>
<evidence type="ECO:0000259" key="1">
    <source>
        <dbReference type="PROSITE" id="PS50011"/>
    </source>
</evidence>
<dbReference type="PROSITE" id="PS00108">
    <property type="entry name" value="PROTEIN_KINASE_ST"/>
    <property type="match status" value="1"/>
</dbReference>
<protein>
    <submittedName>
        <fullName evidence="2">Kinase-like protein</fullName>
    </submittedName>
</protein>
<accession>A0A6A6A4N2</accession>
<dbReference type="GO" id="GO:0044773">
    <property type="term" value="P:mitotic DNA damage checkpoint signaling"/>
    <property type="evidence" value="ECO:0007669"/>
    <property type="project" value="TreeGrafter"/>
</dbReference>
<keyword evidence="3" id="KW-1185">Reference proteome</keyword>
<name>A0A6A6A4N2_9PLEO</name>
<keyword evidence="2" id="KW-0808">Transferase</keyword>
<reference evidence="2" key="1">
    <citation type="journal article" date="2020" name="Stud. Mycol.">
        <title>101 Dothideomycetes genomes: a test case for predicting lifestyles and emergence of pathogens.</title>
        <authorList>
            <person name="Haridas S."/>
            <person name="Albert R."/>
            <person name="Binder M."/>
            <person name="Bloem J."/>
            <person name="Labutti K."/>
            <person name="Salamov A."/>
            <person name="Andreopoulos B."/>
            <person name="Baker S."/>
            <person name="Barry K."/>
            <person name="Bills G."/>
            <person name="Bluhm B."/>
            <person name="Cannon C."/>
            <person name="Castanera R."/>
            <person name="Culley D."/>
            <person name="Daum C."/>
            <person name="Ezra D."/>
            <person name="Gonzalez J."/>
            <person name="Henrissat B."/>
            <person name="Kuo A."/>
            <person name="Liang C."/>
            <person name="Lipzen A."/>
            <person name="Lutzoni F."/>
            <person name="Magnuson J."/>
            <person name="Mondo S."/>
            <person name="Nolan M."/>
            <person name="Ohm R."/>
            <person name="Pangilinan J."/>
            <person name="Park H.-J."/>
            <person name="Ramirez L."/>
            <person name="Alfaro M."/>
            <person name="Sun H."/>
            <person name="Tritt A."/>
            <person name="Yoshinaga Y."/>
            <person name="Zwiers L.-H."/>
            <person name="Turgeon B."/>
            <person name="Goodwin S."/>
            <person name="Spatafora J."/>
            <person name="Crous P."/>
            <person name="Grigoriev I."/>
        </authorList>
    </citation>
    <scope>NUCLEOTIDE SEQUENCE</scope>
    <source>
        <strain evidence="2">CBS 119687</strain>
    </source>
</reference>
<dbReference type="PANTHER" id="PTHR44167">
    <property type="entry name" value="OVARIAN-SPECIFIC SERINE/THREONINE-PROTEIN KINASE LOK-RELATED"/>
    <property type="match status" value="1"/>
</dbReference>
<dbReference type="EMBL" id="ML977513">
    <property type="protein sequence ID" value="KAF2126496.1"/>
    <property type="molecule type" value="Genomic_DNA"/>
</dbReference>
<dbReference type="AlphaFoldDB" id="A0A6A6A4N2"/>
<dbReference type="InterPro" id="IPR008271">
    <property type="entry name" value="Ser/Thr_kinase_AS"/>
</dbReference>
<evidence type="ECO:0000313" key="2">
    <source>
        <dbReference type="EMBL" id="KAF2126496.1"/>
    </source>
</evidence>
<keyword evidence="2" id="KW-0418">Kinase</keyword>
<dbReference type="InterPro" id="IPR000719">
    <property type="entry name" value="Prot_kinase_dom"/>
</dbReference>
<evidence type="ECO:0000313" key="3">
    <source>
        <dbReference type="Proteomes" id="UP000799771"/>
    </source>
</evidence>
<proteinExistence type="predicted"/>